<dbReference type="Proteomes" id="UP000283530">
    <property type="component" value="Unassembled WGS sequence"/>
</dbReference>
<dbReference type="InterPro" id="IPR035979">
    <property type="entry name" value="RBD_domain_sf"/>
</dbReference>
<dbReference type="NCBIfam" id="TIGR01628">
    <property type="entry name" value="PABP-1234"/>
    <property type="match status" value="1"/>
</dbReference>
<evidence type="ECO:0000313" key="11">
    <source>
        <dbReference type="EMBL" id="RWR73678.1"/>
    </source>
</evidence>
<dbReference type="EMBL" id="QPKB01000001">
    <property type="protein sequence ID" value="RWR73678.1"/>
    <property type="molecule type" value="Genomic_DNA"/>
</dbReference>
<sequence length="593" mass="66533">MESSSSLNASLYVGDLDPSVGEQELIECFSPFGYISSARVCRDRLTGVSLRYAYVNFGSRPDALNALESLNHTMLKGKPMRIMWSQRNPQLRKIGAANLFVKNLDLSVDSAVLHEAFAKFGSVLSCKVAEENGKRKGYGYVQFESEEAAQHAVESLHGSFVGDKKVYVTKFVKKSERQAACEEPSFTNVYVNNLDYELTDDLLKEKFSTFGTVKNAAIMKDDHGQSRGFGFVCFESPEDAKKAVETMNGAQIGSKNIYAGRAQKKCERELTLRRQVEERRSQWMEKFQGSNVYVKNLDSFTDDHEVEKHFSICGKVISVHVVRDNFTGLGKGYGFVCFSTPGDANKAVNALNGSFFHGRQLCVTIAQRRENRRAKLELQIAKDSVPCPTSTSSNVYSSYHIPHYYSPPTGAVSQIYQYHEPFGGESQMMILPPSHGQDYETTLSQMVPSKQRQQRQMGDSVNGITSQYPQHVPLLPYMQPDLVYQLNTQATVGQQVSSNQRQQRQMGNWANGITSQYPQHAPLHPYMQHEPVPVNTHDTVGQQPVNYNGLIKDLASRVSKASDLGPIFSFLYSNCRKHDQISCTTHGHMLLWI</sequence>
<dbReference type="PROSITE" id="PS50102">
    <property type="entry name" value="RRM"/>
    <property type="match status" value="4"/>
</dbReference>
<keyword evidence="5" id="KW-0677">Repeat</keyword>
<dbReference type="GO" id="GO:0005634">
    <property type="term" value="C:nucleus"/>
    <property type="evidence" value="ECO:0007669"/>
    <property type="project" value="UniProtKB-SubCell"/>
</dbReference>
<dbReference type="Gene3D" id="3.30.70.330">
    <property type="match status" value="4"/>
</dbReference>
<evidence type="ECO:0000256" key="6">
    <source>
        <dbReference type="ARBA" id="ARBA00022884"/>
    </source>
</evidence>
<evidence type="ECO:0000256" key="4">
    <source>
        <dbReference type="ARBA" id="ARBA00022490"/>
    </source>
</evidence>
<comment type="function">
    <text evidence="8">Binds the poly(A) tail of mRNA. Appears to be an important mediator of the multiple roles of the poly(A) tail in mRNA biogenesis, stability and translation.</text>
</comment>
<evidence type="ECO:0000256" key="1">
    <source>
        <dbReference type="ARBA" id="ARBA00004123"/>
    </source>
</evidence>
<dbReference type="AlphaFoldDB" id="A0A3S3PVN9"/>
<dbReference type="STRING" id="337451.A0A3S3PVN9"/>
<evidence type="ECO:0000256" key="3">
    <source>
        <dbReference type="ARBA" id="ARBA00008557"/>
    </source>
</evidence>
<comment type="subcellular location">
    <subcellularLocation>
        <location evidence="2">Cytoplasm</location>
    </subcellularLocation>
    <subcellularLocation>
        <location evidence="1">Nucleus</location>
    </subcellularLocation>
</comment>
<keyword evidence="12" id="KW-1185">Reference proteome</keyword>
<name>A0A3S3PVN9_9MAGN</name>
<dbReference type="GO" id="GO:0005737">
    <property type="term" value="C:cytoplasm"/>
    <property type="evidence" value="ECO:0007669"/>
    <property type="project" value="UniProtKB-SubCell"/>
</dbReference>
<dbReference type="PANTHER" id="PTHR24012">
    <property type="entry name" value="RNA BINDING PROTEIN"/>
    <property type="match status" value="1"/>
</dbReference>
<evidence type="ECO:0000259" key="10">
    <source>
        <dbReference type="PROSITE" id="PS50102"/>
    </source>
</evidence>
<dbReference type="OrthoDB" id="19742at2759"/>
<dbReference type="CDD" id="cd12380">
    <property type="entry name" value="RRM3_I_PABPs"/>
    <property type="match status" value="1"/>
</dbReference>
<feature type="domain" description="RRM" evidence="10">
    <location>
        <begin position="187"/>
        <end position="264"/>
    </location>
</feature>
<accession>A0A3S3PVN9</accession>
<dbReference type="InterPro" id="IPR006515">
    <property type="entry name" value="PABP_1234"/>
</dbReference>
<comment type="similarity">
    <text evidence="3">Belongs to the polyadenylate-binding protein type-1 family.</text>
</comment>
<evidence type="ECO:0000256" key="9">
    <source>
        <dbReference type="PROSITE-ProRule" id="PRU00176"/>
    </source>
</evidence>
<evidence type="ECO:0000256" key="8">
    <source>
        <dbReference type="ARBA" id="ARBA00054110"/>
    </source>
</evidence>
<dbReference type="SMART" id="SM00360">
    <property type="entry name" value="RRM"/>
    <property type="match status" value="4"/>
</dbReference>
<evidence type="ECO:0000256" key="7">
    <source>
        <dbReference type="ARBA" id="ARBA00023242"/>
    </source>
</evidence>
<evidence type="ECO:0000313" key="12">
    <source>
        <dbReference type="Proteomes" id="UP000283530"/>
    </source>
</evidence>
<dbReference type="InterPro" id="IPR003954">
    <property type="entry name" value="RRM_euk-type"/>
</dbReference>
<keyword evidence="4" id="KW-0963">Cytoplasm</keyword>
<evidence type="ECO:0000256" key="5">
    <source>
        <dbReference type="ARBA" id="ARBA00022737"/>
    </source>
</evidence>
<dbReference type="Pfam" id="PF00076">
    <property type="entry name" value="RRM_1"/>
    <property type="match status" value="4"/>
</dbReference>
<dbReference type="SUPFAM" id="SSF54928">
    <property type="entry name" value="RNA-binding domain, RBD"/>
    <property type="match status" value="3"/>
</dbReference>
<evidence type="ECO:0000256" key="2">
    <source>
        <dbReference type="ARBA" id="ARBA00004496"/>
    </source>
</evidence>
<feature type="domain" description="RRM" evidence="10">
    <location>
        <begin position="97"/>
        <end position="173"/>
    </location>
</feature>
<dbReference type="SMART" id="SM00361">
    <property type="entry name" value="RRM_1"/>
    <property type="match status" value="4"/>
</dbReference>
<organism evidence="11 12">
    <name type="scientific">Cinnamomum micranthum f. kanehirae</name>
    <dbReference type="NCBI Taxonomy" id="337451"/>
    <lineage>
        <taxon>Eukaryota</taxon>
        <taxon>Viridiplantae</taxon>
        <taxon>Streptophyta</taxon>
        <taxon>Embryophyta</taxon>
        <taxon>Tracheophyta</taxon>
        <taxon>Spermatophyta</taxon>
        <taxon>Magnoliopsida</taxon>
        <taxon>Magnoliidae</taxon>
        <taxon>Laurales</taxon>
        <taxon>Lauraceae</taxon>
        <taxon>Cinnamomum</taxon>
    </lineage>
</organism>
<feature type="domain" description="RRM" evidence="10">
    <location>
        <begin position="290"/>
        <end position="368"/>
    </location>
</feature>
<comment type="caution">
    <text evidence="11">The sequence shown here is derived from an EMBL/GenBank/DDBJ whole genome shotgun (WGS) entry which is preliminary data.</text>
</comment>
<reference evidence="11 12" key="1">
    <citation type="journal article" date="2019" name="Nat. Plants">
        <title>Stout camphor tree genome fills gaps in understanding of flowering plant genome evolution.</title>
        <authorList>
            <person name="Chaw S.M."/>
            <person name="Liu Y.C."/>
            <person name="Wu Y.W."/>
            <person name="Wang H.Y."/>
            <person name="Lin C.I."/>
            <person name="Wu C.S."/>
            <person name="Ke H.M."/>
            <person name="Chang L.Y."/>
            <person name="Hsu C.Y."/>
            <person name="Yang H.T."/>
            <person name="Sudianto E."/>
            <person name="Hsu M.H."/>
            <person name="Wu K.P."/>
            <person name="Wang L.N."/>
            <person name="Leebens-Mack J.H."/>
            <person name="Tsai I.J."/>
        </authorList>
    </citation>
    <scope>NUCLEOTIDE SEQUENCE [LARGE SCALE GENOMIC DNA]</scope>
    <source>
        <strain evidence="12">cv. Chaw 1501</strain>
        <tissue evidence="11">Young leaves</tissue>
    </source>
</reference>
<dbReference type="InterPro" id="IPR012677">
    <property type="entry name" value="Nucleotide-bd_a/b_plait_sf"/>
</dbReference>
<feature type="domain" description="RRM" evidence="10">
    <location>
        <begin position="9"/>
        <end position="87"/>
    </location>
</feature>
<dbReference type="FunFam" id="3.30.70.330:FF:000651">
    <property type="entry name" value="Poly(A) binding protein cytoplasmic 1 like"/>
    <property type="match status" value="2"/>
</dbReference>
<dbReference type="InterPro" id="IPR000504">
    <property type="entry name" value="RRM_dom"/>
</dbReference>
<keyword evidence="6 9" id="KW-0694">RNA-binding</keyword>
<keyword evidence="7" id="KW-0539">Nucleus</keyword>
<protein>
    <submittedName>
        <fullName evidence="11">Polyadenylate-binding protein 7-like protein</fullName>
    </submittedName>
</protein>
<gene>
    <name evidence="11" type="ORF">CKAN_00198000</name>
</gene>
<proteinExistence type="inferred from homology"/>
<dbReference type="GO" id="GO:0003723">
    <property type="term" value="F:RNA binding"/>
    <property type="evidence" value="ECO:0007669"/>
    <property type="project" value="UniProtKB-UniRule"/>
</dbReference>